<keyword evidence="8" id="KW-1185">Reference proteome</keyword>
<dbReference type="GO" id="GO:0016787">
    <property type="term" value="F:hydrolase activity"/>
    <property type="evidence" value="ECO:0007669"/>
    <property type="project" value="UniProtKB-KW"/>
</dbReference>
<dbReference type="EMBL" id="JAINVZ010000006">
    <property type="protein sequence ID" value="MBY8885571.1"/>
    <property type="molecule type" value="Genomic_DNA"/>
</dbReference>
<dbReference type="EC" id="3.2.1.52" evidence="3"/>
<proteinExistence type="inferred from homology"/>
<dbReference type="PANTHER" id="PTHR30480:SF13">
    <property type="entry name" value="BETA-HEXOSAMINIDASE"/>
    <property type="match status" value="1"/>
</dbReference>
<evidence type="ECO:0000256" key="1">
    <source>
        <dbReference type="ARBA" id="ARBA00001231"/>
    </source>
</evidence>
<evidence type="ECO:0000256" key="2">
    <source>
        <dbReference type="ARBA" id="ARBA00005336"/>
    </source>
</evidence>
<evidence type="ECO:0000256" key="3">
    <source>
        <dbReference type="ARBA" id="ARBA00012663"/>
    </source>
</evidence>
<accession>A0ABS7QS39</accession>
<dbReference type="PROSITE" id="PS00775">
    <property type="entry name" value="GLYCOSYL_HYDROL_F3"/>
    <property type="match status" value="1"/>
</dbReference>
<keyword evidence="5" id="KW-0326">Glycosidase</keyword>
<sequence length="340" mass="35042">MSDKQRVGQLFMAPVTATGMTTAEQNAISDNDAGSVILTGRSSAGVQSTKSLTGRVQAAAPTVGGKKVGLLVSADQEGGQVQVLNGPGFSVIPSAMAQGGWPTSKLQTSAGTWASQLRSAGVDLDLAPVVDVVPPRLQNTNAPIGMLMRNYGTDASTVARQSSAFVRGMEQAGELTTLKHFPSLGQASGNTDVTAGVTDTATQRTGDYLTTYESGIKAGAQFIMAALAVYQRIDPTQQGAFSSTVLTGMIRDELKFNGVIISDDLGNAAQVRAVPTGDRAVRFIAAGGNLVLTVNPATVAPMTSAVLDKMGGDATFRSQVEQSVKRVLTAKEQAGALSCS</sequence>
<comment type="catalytic activity">
    <reaction evidence="1">
        <text>Hydrolysis of terminal non-reducing N-acetyl-D-hexosamine residues in N-acetyl-beta-D-hexosaminides.</text>
        <dbReference type="EC" id="3.2.1.52"/>
    </reaction>
</comment>
<comment type="caution">
    <text evidence="7">The sequence shown here is derived from an EMBL/GenBank/DDBJ whole genome shotgun (WGS) entry which is preliminary data.</text>
</comment>
<keyword evidence="4 7" id="KW-0378">Hydrolase</keyword>
<protein>
    <recommendedName>
        <fullName evidence="3">beta-N-acetylhexosaminidase</fullName>
        <ecNumber evidence="3">3.2.1.52</ecNumber>
    </recommendedName>
</protein>
<dbReference type="Gene3D" id="3.20.20.300">
    <property type="entry name" value="Glycoside hydrolase, family 3, N-terminal domain"/>
    <property type="match status" value="1"/>
</dbReference>
<dbReference type="SUPFAM" id="SSF51445">
    <property type="entry name" value="(Trans)glycosidases"/>
    <property type="match status" value="1"/>
</dbReference>
<dbReference type="InterPro" id="IPR017853">
    <property type="entry name" value="GH"/>
</dbReference>
<gene>
    <name evidence="7" type="ORF">K7472_12020</name>
</gene>
<evidence type="ECO:0000313" key="7">
    <source>
        <dbReference type="EMBL" id="MBY8885571.1"/>
    </source>
</evidence>
<feature type="domain" description="Glycoside hydrolase family 3 N-terminal" evidence="6">
    <location>
        <begin position="5"/>
        <end position="329"/>
    </location>
</feature>
<dbReference type="InterPro" id="IPR050226">
    <property type="entry name" value="NagZ_Beta-hexosaminidase"/>
</dbReference>
<dbReference type="InterPro" id="IPR036962">
    <property type="entry name" value="Glyco_hydro_3_N_sf"/>
</dbReference>
<organism evidence="7 8">
    <name type="scientific">Streptantibioticus parmotrematis</name>
    <dbReference type="NCBI Taxonomy" id="2873249"/>
    <lineage>
        <taxon>Bacteria</taxon>
        <taxon>Bacillati</taxon>
        <taxon>Actinomycetota</taxon>
        <taxon>Actinomycetes</taxon>
        <taxon>Kitasatosporales</taxon>
        <taxon>Streptomycetaceae</taxon>
        <taxon>Streptantibioticus</taxon>
    </lineage>
</organism>
<dbReference type="Pfam" id="PF00933">
    <property type="entry name" value="Glyco_hydro_3"/>
    <property type="match status" value="1"/>
</dbReference>
<evidence type="ECO:0000259" key="6">
    <source>
        <dbReference type="Pfam" id="PF00933"/>
    </source>
</evidence>
<reference evidence="7 8" key="1">
    <citation type="submission" date="2021-08" db="EMBL/GenBank/DDBJ databases">
        <title>Streptomyces sp. PTM05 isolated from lichen.</title>
        <authorList>
            <person name="Somphong A."/>
            <person name="Phongsopitanun W."/>
            <person name="Tanasupawat S."/>
        </authorList>
    </citation>
    <scope>NUCLEOTIDE SEQUENCE [LARGE SCALE GENOMIC DNA]</scope>
    <source>
        <strain evidence="7 8">Ptm05</strain>
    </source>
</reference>
<dbReference type="Proteomes" id="UP001198565">
    <property type="component" value="Unassembled WGS sequence"/>
</dbReference>
<dbReference type="InterPro" id="IPR001764">
    <property type="entry name" value="Glyco_hydro_3_N"/>
</dbReference>
<name>A0ABS7QS39_9ACTN</name>
<dbReference type="PANTHER" id="PTHR30480">
    <property type="entry name" value="BETA-HEXOSAMINIDASE-RELATED"/>
    <property type="match status" value="1"/>
</dbReference>
<evidence type="ECO:0000313" key="8">
    <source>
        <dbReference type="Proteomes" id="UP001198565"/>
    </source>
</evidence>
<evidence type="ECO:0000256" key="5">
    <source>
        <dbReference type="ARBA" id="ARBA00023295"/>
    </source>
</evidence>
<evidence type="ECO:0000256" key="4">
    <source>
        <dbReference type="ARBA" id="ARBA00022801"/>
    </source>
</evidence>
<dbReference type="InterPro" id="IPR019800">
    <property type="entry name" value="Glyco_hydro_3_AS"/>
</dbReference>
<comment type="similarity">
    <text evidence="2">Belongs to the glycosyl hydrolase 3 family.</text>
</comment>